<dbReference type="Pfam" id="PF25892">
    <property type="entry name" value="Spe-44"/>
    <property type="match status" value="1"/>
</dbReference>
<keyword evidence="4" id="KW-1185">Reference proteome</keyword>
<feature type="domain" description="GMEB1/2/Spe-44-like" evidence="2">
    <location>
        <begin position="68"/>
        <end position="138"/>
    </location>
</feature>
<protein>
    <recommendedName>
        <fullName evidence="2">GMEB1/2/Spe-44-like domain-containing protein</fullName>
    </recommendedName>
</protein>
<accession>A0A3P7KWK8</accession>
<evidence type="ECO:0000313" key="4">
    <source>
        <dbReference type="Proteomes" id="UP000270094"/>
    </source>
</evidence>
<dbReference type="InterPro" id="IPR059099">
    <property type="entry name" value="GMEB1/2/Spe-44_dom"/>
</dbReference>
<reference evidence="3 4" key="1">
    <citation type="submission" date="2018-11" db="EMBL/GenBank/DDBJ databases">
        <authorList>
            <consortium name="Pathogen Informatics"/>
        </authorList>
    </citation>
    <scope>NUCLEOTIDE SEQUENCE [LARGE SCALE GENOMIC DNA]</scope>
</reference>
<dbReference type="Proteomes" id="UP000270094">
    <property type="component" value="Unassembled WGS sequence"/>
</dbReference>
<name>A0A3P7KWK8_STRVU</name>
<dbReference type="AlphaFoldDB" id="A0A3P7KWK8"/>
<organism evidence="3 4">
    <name type="scientific">Strongylus vulgaris</name>
    <name type="common">Blood worm</name>
    <dbReference type="NCBI Taxonomy" id="40348"/>
    <lineage>
        <taxon>Eukaryota</taxon>
        <taxon>Metazoa</taxon>
        <taxon>Ecdysozoa</taxon>
        <taxon>Nematoda</taxon>
        <taxon>Chromadorea</taxon>
        <taxon>Rhabditida</taxon>
        <taxon>Rhabditina</taxon>
        <taxon>Rhabditomorpha</taxon>
        <taxon>Strongyloidea</taxon>
        <taxon>Strongylidae</taxon>
        <taxon>Strongylus</taxon>
    </lineage>
</organism>
<dbReference type="OrthoDB" id="5792412at2759"/>
<dbReference type="EMBL" id="UYYB01094626">
    <property type="protein sequence ID" value="VDM74765.1"/>
    <property type="molecule type" value="Genomic_DNA"/>
</dbReference>
<evidence type="ECO:0000313" key="3">
    <source>
        <dbReference type="EMBL" id="VDM74765.1"/>
    </source>
</evidence>
<evidence type="ECO:0000259" key="2">
    <source>
        <dbReference type="Pfam" id="PF25892"/>
    </source>
</evidence>
<gene>
    <name evidence="3" type="ORF">SVUK_LOCUS9763</name>
</gene>
<feature type="compositionally biased region" description="Low complexity" evidence="1">
    <location>
        <begin position="1"/>
        <end position="12"/>
    </location>
</feature>
<proteinExistence type="predicted"/>
<feature type="region of interest" description="Disordered" evidence="1">
    <location>
        <begin position="1"/>
        <end position="20"/>
    </location>
</feature>
<sequence>MSSNNENSSNNNYIQLNSDDNVQPTTVTVTTFNANRQECAEEIVDVDDSLVTTQTPNVPTTEQILLLMLTEPVSFWNEMHKFGLLDELVEQLTQCLLDIKKAAKNGGLAWAAPVLTRVVSVLDMSDRIANCIHAKPCERLPNRMLSMPRIIADGSSAGENTQKRVMDETLQLFLPHCFPVVKKPRFQNTSNTVSYPESMDPQVVRAVVSGESRMTQDQGIFVPTDISCMSGPLLSSKFA</sequence>
<evidence type="ECO:0000256" key="1">
    <source>
        <dbReference type="SAM" id="MobiDB-lite"/>
    </source>
</evidence>